<gene>
    <name evidence="1" type="ORF">BCR34DRAFT_627378</name>
</gene>
<dbReference type="EMBL" id="MCFA01000150">
    <property type="protein sequence ID" value="ORY03132.1"/>
    <property type="molecule type" value="Genomic_DNA"/>
</dbReference>
<comment type="caution">
    <text evidence="1">The sequence shown here is derived from an EMBL/GenBank/DDBJ whole genome shotgun (WGS) entry which is preliminary data.</text>
</comment>
<proteinExistence type="predicted"/>
<name>A0A1Y1YYN0_9PLEO</name>
<reference evidence="1 2" key="1">
    <citation type="submission" date="2016-07" db="EMBL/GenBank/DDBJ databases">
        <title>Pervasive Adenine N6-methylation of Active Genes in Fungi.</title>
        <authorList>
            <consortium name="DOE Joint Genome Institute"/>
            <person name="Mondo S.J."/>
            <person name="Dannebaum R.O."/>
            <person name="Kuo R.C."/>
            <person name="Labutti K."/>
            <person name="Haridas S."/>
            <person name="Kuo A."/>
            <person name="Salamov A."/>
            <person name="Ahrendt S.R."/>
            <person name="Lipzen A."/>
            <person name="Sullivan W."/>
            <person name="Andreopoulos W.B."/>
            <person name="Clum A."/>
            <person name="Lindquist E."/>
            <person name="Daum C."/>
            <person name="Ramamoorthy G.K."/>
            <person name="Gryganskyi A."/>
            <person name="Culley D."/>
            <person name="Magnuson J.K."/>
            <person name="James T.Y."/>
            <person name="O'Malley M.A."/>
            <person name="Stajich J.E."/>
            <person name="Spatafora J.W."/>
            <person name="Visel A."/>
            <person name="Grigoriev I.V."/>
        </authorList>
    </citation>
    <scope>NUCLEOTIDE SEQUENCE [LARGE SCALE GENOMIC DNA]</scope>
    <source>
        <strain evidence="1 2">CBS 115471</strain>
    </source>
</reference>
<sequence length="316" mass="35375">MTQEATPRIEVRLSATRTCFLSNEPAFVFSLSLTLRGSKEPVSFLKDGFPGIEGFLPINSTGVVQCFDIESGEQLQIIRQGTDPSFLQLEPDRRSGVRFTTSSTPRPGEIPFDLSALQLNKKYKLSFKPRPLRRTSRAVDPKIPWNVINDTNAVIFQSLESQPKAPNVSVSFSAPSTFSLSRNPPFTFTLHFTTYPVPITVLTRRDEVQDIDSDIEIQDPKSGAILGPDLIDLCNEDPLGREDFLRINGTYTEHRALRIGEEYALRFRGTTWDWWSEDTVDEVLTYANYGGSSLGLGTTEKIQVPSGSELLFMVVE</sequence>
<dbReference type="OrthoDB" id="5413997at2759"/>
<evidence type="ECO:0000313" key="2">
    <source>
        <dbReference type="Proteomes" id="UP000193144"/>
    </source>
</evidence>
<evidence type="ECO:0000313" key="1">
    <source>
        <dbReference type="EMBL" id="ORY03132.1"/>
    </source>
</evidence>
<accession>A0A1Y1YYN0</accession>
<keyword evidence="2" id="KW-1185">Reference proteome</keyword>
<dbReference type="AlphaFoldDB" id="A0A1Y1YYN0"/>
<organism evidence="1 2">
    <name type="scientific">Clohesyomyces aquaticus</name>
    <dbReference type="NCBI Taxonomy" id="1231657"/>
    <lineage>
        <taxon>Eukaryota</taxon>
        <taxon>Fungi</taxon>
        <taxon>Dikarya</taxon>
        <taxon>Ascomycota</taxon>
        <taxon>Pezizomycotina</taxon>
        <taxon>Dothideomycetes</taxon>
        <taxon>Pleosporomycetidae</taxon>
        <taxon>Pleosporales</taxon>
        <taxon>Lindgomycetaceae</taxon>
        <taxon>Clohesyomyces</taxon>
    </lineage>
</organism>
<dbReference type="Proteomes" id="UP000193144">
    <property type="component" value="Unassembled WGS sequence"/>
</dbReference>
<protein>
    <submittedName>
        <fullName evidence="1">Uncharacterized protein</fullName>
    </submittedName>
</protein>